<proteinExistence type="predicted"/>
<evidence type="ECO:0000313" key="3">
    <source>
        <dbReference type="Proteomes" id="UP000188174"/>
    </source>
</evidence>
<dbReference type="RefSeq" id="WP_077291033.1">
    <property type="nucleotide sequence ID" value="NZ_CP019630.1"/>
</dbReference>
<dbReference type="InterPro" id="IPR012368">
    <property type="entry name" value="OxRdtase_Mopterin-bd_su_IorB"/>
</dbReference>
<dbReference type="Gene3D" id="3.90.1170.50">
    <property type="entry name" value="Aldehyde oxidase/xanthine dehydrogenase, a/b hammerhead"/>
    <property type="match status" value="1"/>
</dbReference>
<dbReference type="PANTHER" id="PTHR47495">
    <property type="entry name" value="ALDEHYDE DEHYDROGENASE"/>
    <property type="match status" value="1"/>
</dbReference>
<organism evidence="2 3">
    <name type="scientific">Roseibium algicola</name>
    <dbReference type="NCBI Taxonomy" id="2857014"/>
    <lineage>
        <taxon>Bacteria</taxon>
        <taxon>Pseudomonadati</taxon>
        <taxon>Pseudomonadota</taxon>
        <taxon>Alphaproteobacteria</taxon>
        <taxon>Hyphomicrobiales</taxon>
        <taxon>Stappiaceae</taxon>
        <taxon>Roseibium</taxon>
    </lineage>
</organism>
<evidence type="ECO:0000313" key="2">
    <source>
        <dbReference type="EMBL" id="AQQ03787.1"/>
    </source>
</evidence>
<dbReference type="Gene3D" id="3.30.365.10">
    <property type="entry name" value="Aldehyde oxidase/xanthine dehydrogenase, molybdopterin binding domain"/>
    <property type="match status" value="4"/>
</dbReference>
<dbReference type="InterPro" id="IPR046867">
    <property type="entry name" value="AldOxase/xan_DH_MoCoBD2"/>
</dbReference>
<dbReference type="InterPro" id="IPR037165">
    <property type="entry name" value="AldOxase/xan_DH_Mopterin-bd_sf"/>
</dbReference>
<protein>
    <submittedName>
        <fullName evidence="2">Twin-arginine translocation pathway signal protein</fullName>
    </submittedName>
</protein>
<dbReference type="InterPro" id="IPR008274">
    <property type="entry name" value="AldOxase/xan_DH_MoCoBD1"/>
</dbReference>
<dbReference type="Pfam" id="PF20256">
    <property type="entry name" value="MoCoBD_2"/>
    <property type="match status" value="2"/>
</dbReference>
<name>A0ABM6I0E0_9HYPH</name>
<dbReference type="InterPro" id="IPR000674">
    <property type="entry name" value="Ald_Oxase/Xan_DH_a/b"/>
</dbReference>
<keyword evidence="3" id="KW-1185">Reference proteome</keyword>
<dbReference type="EMBL" id="CP019630">
    <property type="protein sequence ID" value="AQQ03787.1"/>
    <property type="molecule type" value="Genomic_DNA"/>
</dbReference>
<dbReference type="SUPFAM" id="SSF56003">
    <property type="entry name" value="Molybdenum cofactor-binding domain"/>
    <property type="match status" value="2"/>
</dbReference>
<evidence type="ECO:0000259" key="1">
    <source>
        <dbReference type="SMART" id="SM01008"/>
    </source>
</evidence>
<feature type="domain" description="Aldehyde oxidase/xanthine dehydrogenase a/b hammerhead" evidence="1">
    <location>
        <begin position="212"/>
        <end position="290"/>
    </location>
</feature>
<reference evidence="2 3" key="1">
    <citation type="submission" date="2017-02" db="EMBL/GenBank/DDBJ databases">
        <authorList>
            <person name="Jeong S."/>
        </authorList>
    </citation>
    <scope>NUCLEOTIDE SEQUENCE [LARGE SCALE GENOMIC DNA]</scope>
    <source>
        <strain evidence="2 3">RMAR6-6</strain>
    </source>
</reference>
<dbReference type="Pfam" id="PF02738">
    <property type="entry name" value="MoCoBD_1"/>
    <property type="match status" value="1"/>
</dbReference>
<dbReference type="Proteomes" id="UP000188174">
    <property type="component" value="Chromosome"/>
</dbReference>
<dbReference type="SMART" id="SM01008">
    <property type="entry name" value="Ald_Xan_dh_C"/>
    <property type="match status" value="1"/>
</dbReference>
<dbReference type="InterPro" id="IPR052516">
    <property type="entry name" value="N-heterocyclic_Hydroxylase"/>
</dbReference>
<dbReference type="PANTHER" id="PTHR47495:SF2">
    <property type="entry name" value="ALDEHYDE DEHYDROGENASE"/>
    <property type="match status" value="1"/>
</dbReference>
<sequence length="724" mass="77762">MNTPLTRRSFLSRIGGGLVISMVLPTQSFGQAIRRMSPAEMRDLPAAPNAFLKIAPDNTVTVISKHIEFGQGTFTGLATLAAEELDADWDQMRVEAAPADVELYANLNMGMQGTGGSSAMANSYYQMRKAGAAARAMLVATAARLWNVPEKEIDVKSGIVRHAPSGRTSGFGALAETAAQMPPVTEPVLKNPADFTLIGSDLRRVDGLEKSSGQAIYTIDMTLDGMVHSSILHPPVFGATVSRVDAAAALGLPGVLAVHEVGRGVVVIARTRYAAMQGKAALEVEWDLTKAETRSSEEMFTTYAAAAQTPGAEAEKRGEGDMPLKDAARQIEAEYRFPFLAHAPMEPMGAVVDLTPEKVDIWMASQLVTRDQREIEKVLAFKPEQVEIHTMLAGGSFGRLGTPDAEFAAEAVGVAKVWGQGPVKHLWYRENDIRGGRYRPMCVHKLRGGVDDAGNISTWDQVIAVQSFLKGTAFDGAVRNGIDRSAVEGAMGMPYAIPNLRVGLHLMENGVSANFWRSVGSSHTCYAVETFLDDLLELGGRDPVAGRLALISEEEPRLRRVLEQVADMANWSGASRGGDRAMGVAIARCFRSYVAEIAEVSRGEDGLPKVHKVWCAIDCGVAINPDLIRAQLEGGVGYALGAAMYDEITIDANGQPEQSNFDTYRSLRLSEMPEVEVSIIKSQADPTGVGEPGVPPVAPAVANAWKKLTGSRIRTLPFTRGIST</sequence>
<accession>A0ABM6I0E0</accession>
<gene>
    <name evidence="2" type="ORF">B0E33_09435</name>
</gene>
<dbReference type="PIRSF" id="PIRSF036389">
    <property type="entry name" value="IOR_B"/>
    <property type="match status" value="1"/>
</dbReference>